<gene>
    <name evidence="1" type="ORF">I7X39_09770</name>
</gene>
<dbReference type="Proteomes" id="UP000613266">
    <property type="component" value="Unassembled WGS sequence"/>
</dbReference>
<dbReference type="EMBL" id="JAEDAK010000005">
    <property type="protein sequence ID" value="MBH9577193.1"/>
    <property type="molecule type" value="Genomic_DNA"/>
</dbReference>
<dbReference type="InterPro" id="IPR036412">
    <property type="entry name" value="HAD-like_sf"/>
</dbReference>
<proteinExistence type="predicted"/>
<dbReference type="Pfam" id="PF00702">
    <property type="entry name" value="Hydrolase"/>
    <property type="match status" value="1"/>
</dbReference>
<dbReference type="SUPFAM" id="SSF56784">
    <property type="entry name" value="HAD-like"/>
    <property type="match status" value="1"/>
</dbReference>
<organism evidence="1 2">
    <name type="scientific">Inhella proteolytica</name>
    <dbReference type="NCBI Taxonomy" id="2795029"/>
    <lineage>
        <taxon>Bacteria</taxon>
        <taxon>Pseudomonadati</taxon>
        <taxon>Pseudomonadota</taxon>
        <taxon>Betaproteobacteria</taxon>
        <taxon>Burkholderiales</taxon>
        <taxon>Sphaerotilaceae</taxon>
        <taxon>Inhella</taxon>
    </lineage>
</organism>
<comment type="caution">
    <text evidence="1">The sequence shown here is derived from an EMBL/GenBank/DDBJ whole genome shotgun (WGS) entry which is preliminary data.</text>
</comment>
<dbReference type="GO" id="GO:0016787">
    <property type="term" value="F:hydrolase activity"/>
    <property type="evidence" value="ECO:0007669"/>
    <property type="project" value="UniProtKB-KW"/>
</dbReference>
<dbReference type="Gene3D" id="3.40.50.1000">
    <property type="entry name" value="HAD superfamily/HAD-like"/>
    <property type="match status" value="1"/>
</dbReference>
<evidence type="ECO:0000313" key="1">
    <source>
        <dbReference type="EMBL" id="MBH9577193.1"/>
    </source>
</evidence>
<dbReference type="AlphaFoldDB" id="A0A931J1V7"/>
<dbReference type="InterPro" id="IPR023198">
    <property type="entry name" value="PGP-like_dom2"/>
</dbReference>
<sequence>MKSRCIALDADGVLLDYNQAYAQAWQRAFGVRPEERDPSAYWAMDRWGVKRLEGEQLDRLRAAFDESFWSHLPAMAGAIGACQQLDTAGFELVCVSAIHPRYEAARLRNLQQLGFPIARVIATSHGDGSRSPKAAALERLMPLAFVDDYLPYLRGLPPRIHAALIHRQKRGSPNTGPELSLAHSHHEDLAAFATWWMKEGHEQYD</sequence>
<dbReference type="Gene3D" id="1.10.150.240">
    <property type="entry name" value="Putative phosphatase, domain 2"/>
    <property type="match status" value="1"/>
</dbReference>
<protein>
    <submittedName>
        <fullName evidence="1">HAD family hydrolase</fullName>
    </submittedName>
</protein>
<keyword evidence="2" id="KW-1185">Reference proteome</keyword>
<reference evidence="1" key="1">
    <citation type="submission" date="2020-12" db="EMBL/GenBank/DDBJ databases">
        <title>The genome sequence of Inhella sp. 1Y17.</title>
        <authorList>
            <person name="Liu Y."/>
        </authorList>
    </citation>
    <scope>NUCLEOTIDE SEQUENCE</scope>
    <source>
        <strain evidence="1">1Y17</strain>
    </source>
</reference>
<keyword evidence="1" id="KW-0378">Hydrolase</keyword>
<dbReference type="InterPro" id="IPR023214">
    <property type="entry name" value="HAD_sf"/>
</dbReference>
<dbReference type="RefSeq" id="WP_198110960.1">
    <property type="nucleotide sequence ID" value="NZ_JAEDAK010000005.1"/>
</dbReference>
<name>A0A931J1V7_9BURK</name>
<evidence type="ECO:0000313" key="2">
    <source>
        <dbReference type="Proteomes" id="UP000613266"/>
    </source>
</evidence>
<accession>A0A931J1V7</accession>